<accession>A0A5B7EVR6</accession>
<evidence type="ECO:0000313" key="3">
    <source>
        <dbReference type="Proteomes" id="UP000324222"/>
    </source>
</evidence>
<dbReference type="Proteomes" id="UP000324222">
    <property type="component" value="Unassembled WGS sequence"/>
</dbReference>
<proteinExistence type="predicted"/>
<dbReference type="EMBL" id="VSRR010003701">
    <property type="protein sequence ID" value="MPC37148.1"/>
    <property type="molecule type" value="Genomic_DNA"/>
</dbReference>
<protein>
    <submittedName>
        <fullName evidence="2">Uncharacterized protein</fullName>
    </submittedName>
</protein>
<comment type="caution">
    <text evidence="2">The sequence shown here is derived from an EMBL/GenBank/DDBJ whole genome shotgun (WGS) entry which is preliminary data.</text>
</comment>
<evidence type="ECO:0000256" key="1">
    <source>
        <dbReference type="SAM" id="MobiDB-lite"/>
    </source>
</evidence>
<sequence>MECGWESGMEVVCVEWSSWKGLREVVGHYSLPETPPPPPPPPPPAPSLGGQNRVASTSPRVAPHSLASQDQRLDLGCGRLQAGGFKTSLCCLLESLSRVLADEFQVLGGCVLKGKEGRRRFS</sequence>
<evidence type="ECO:0000313" key="2">
    <source>
        <dbReference type="EMBL" id="MPC37148.1"/>
    </source>
</evidence>
<gene>
    <name evidence="2" type="ORF">E2C01_030622</name>
</gene>
<reference evidence="2 3" key="1">
    <citation type="submission" date="2019-05" db="EMBL/GenBank/DDBJ databases">
        <title>Another draft genome of Portunus trituberculatus and its Hox gene families provides insights of decapod evolution.</title>
        <authorList>
            <person name="Jeong J.-H."/>
            <person name="Song I."/>
            <person name="Kim S."/>
            <person name="Choi T."/>
            <person name="Kim D."/>
            <person name="Ryu S."/>
            <person name="Kim W."/>
        </authorList>
    </citation>
    <scope>NUCLEOTIDE SEQUENCE [LARGE SCALE GENOMIC DNA]</scope>
    <source>
        <tissue evidence="2">Muscle</tissue>
    </source>
</reference>
<feature type="region of interest" description="Disordered" evidence="1">
    <location>
        <begin position="28"/>
        <end position="66"/>
    </location>
</feature>
<feature type="compositionally biased region" description="Polar residues" evidence="1">
    <location>
        <begin position="49"/>
        <end position="59"/>
    </location>
</feature>
<keyword evidence="3" id="KW-1185">Reference proteome</keyword>
<organism evidence="2 3">
    <name type="scientific">Portunus trituberculatus</name>
    <name type="common">Swimming crab</name>
    <name type="synonym">Neptunus trituberculatus</name>
    <dbReference type="NCBI Taxonomy" id="210409"/>
    <lineage>
        <taxon>Eukaryota</taxon>
        <taxon>Metazoa</taxon>
        <taxon>Ecdysozoa</taxon>
        <taxon>Arthropoda</taxon>
        <taxon>Crustacea</taxon>
        <taxon>Multicrustacea</taxon>
        <taxon>Malacostraca</taxon>
        <taxon>Eumalacostraca</taxon>
        <taxon>Eucarida</taxon>
        <taxon>Decapoda</taxon>
        <taxon>Pleocyemata</taxon>
        <taxon>Brachyura</taxon>
        <taxon>Eubrachyura</taxon>
        <taxon>Portunoidea</taxon>
        <taxon>Portunidae</taxon>
        <taxon>Portuninae</taxon>
        <taxon>Portunus</taxon>
    </lineage>
</organism>
<feature type="compositionally biased region" description="Pro residues" evidence="1">
    <location>
        <begin position="33"/>
        <end position="46"/>
    </location>
</feature>
<name>A0A5B7EVR6_PORTR</name>
<dbReference type="AlphaFoldDB" id="A0A5B7EVR6"/>